<dbReference type="EMBL" id="JACAZH010000002">
    <property type="protein sequence ID" value="KAF7375762.1"/>
    <property type="molecule type" value="Genomic_DNA"/>
</dbReference>
<sequence length="136" mass="14406">MPRHVRFSTVNSFHSPAPPTSPSSASSFGPHTPPPLPPFTWSAGIKSSGPRGLYRDYPPPPPNRCAHNLLALSPAPPLRFDVSLNPSTITTYLPTLSSATFLEPAVHPPQAAITLVTPALAVGNPRPGLQRGLRHG</sequence>
<reference evidence="2" key="1">
    <citation type="submission" date="2020-05" db="EMBL/GenBank/DDBJ databases">
        <title>Mycena genomes resolve the evolution of fungal bioluminescence.</title>
        <authorList>
            <person name="Tsai I.J."/>
        </authorList>
    </citation>
    <scope>NUCLEOTIDE SEQUENCE</scope>
    <source>
        <strain evidence="2">160909Yilan</strain>
    </source>
</reference>
<evidence type="ECO:0000313" key="3">
    <source>
        <dbReference type="Proteomes" id="UP000623467"/>
    </source>
</evidence>
<proteinExistence type="predicted"/>
<gene>
    <name evidence="2" type="ORF">MSAN_00465800</name>
</gene>
<dbReference type="AlphaFoldDB" id="A0A8H7DJM9"/>
<evidence type="ECO:0000256" key="1">
    <source>
        <dbReference type="SAM" id="MobiDB-lite"/>
    </source>
</evidence>
<comment type="caution">
    <text evidence="2">The sequence shown here is derived from an EMBL/GenBank/DDBJ whole genome shotgun (WGS) entry which is preliminary data.</text>
</comment>
<organism evidence="2 3">
    <name type="scientific">Mycena sanguinolenta</name>
    <dbReference type="NCBI Taxonomy" id="230812"/>
    <lineage>
        <taxon>Eukaryota</taxon>
        <taxon>Fungi</taxon>
        <taxon>Dikarya</taxon>
        <taxon>Basidiomycota</taxon>
        <taxon>Agaricomycotina</taxon>
        <taxon>Agaricomycetes</taxon>
        <taxon>Agaricomycetidae</taxon>
        <taxon>Agaricales</taxon>
        <taxon>Marasmiineae</taxon>
        <taxon>Mycenaceae</taxon>
        <taxon>Mycena</taxon>
    </lineage>
</organism>
<protein>
    <submittedName>
        <fullName evidence="2">Uncharacterized protein</fullName>
    </submittedName>
</protein>
<name>A0A8H7DJM9_9AGAR</name>
<keyword evidence="3" id="KW-1185">Reference proteome</keyword>
<accession>A0A8H7DJM9</accession>
<dbReference type="Proteomes" id="UP000623467">
    <property type="component" value="Unassembled WGS sequence"/>
</dbReference>
<feature type="region of interest" description="Disordered" evidence="1">
    <location>
        <begin position="1"/>
        <end position="43"/>
    </location>
</feature>
<evidence type="ECO:0000313" key="2">
    <source>
        <dbReference type="EMBL" id="KAF7375762.1"/>
    </source>
</evidence>